<evidence type="ECO:0000313" key="10">
    <source>
        <dbReference type="EMBL" id="MFC3206405.1"/>
    </source>
</evidence>
<name>A0ABV7K8J2_9HYPH</name>
<gene>
    <name evidence="10" type="ORF">ACFOHJ_09310</name>
</gene>
<dbReference type="InterPro" id="IPR035906">
    <property type="entry name" value="MetI-like_sf"/>
</dbReference>
<evidence type="ECO:0000256" key="2">
    <source>
        <dbReference type="ARBA" id="ARBA00007069"/>
    </source>
</evidence>
<feature type="domain" description="ABC transmembrane type-1" evidence="9">
    <location>
        <begin position="76"/>
        <end position="284"/>
    </location>
</feature>
<dbReference type="CDD" id="cd06261">
    <property type="entry name" value="TM_PBP2"/>
    <property type="match status" value="1"/>
</dbReference>
<evidence type="ECO:0000256" key="4">
    <source>
        <dbReference type="ARBA" id="ARBA00022475"/>
    </source>
</evidence>
<keyword evidence="6 8" id="KW-1133">Transmembrane helix</keyword>
<dbReference type="InterPro" id="IPR000515">
    <property type="entry name" value="MetI-like"/>
</dbReference>
<evidence type="ECO:0000256" key="7">
    <source>
        <dbReference type="ARBA" id="ARBA00023136"/>
    </source>
</evidence>
<feature type="transmembrane region" description="Helical" evidence="8">
    <location>
        <begin position="111"/>
        <end position="134"/>
    </location>
</feature>
<feature type="transmembrane region" description="Helical" evidence="8">
    <location>
        <begin position="263"/>
        <end position="285"/>
    </location>
</feature>
<feature type="transmembrane region" description="Helical" evidence="8">
    <location>
        <begin position="82"/>
        <end position="104"/>
    </location>
</feature>
<reference evidence="11" key="1">
    <citation type="journal article" date="2019" name="Int. J. Syst. Evol. Microbiol.">
        <title>The Global Catalogue of Microorganisms (GCM) 10K type strain sequencing project: providing services to taxonomists for standard genome sequencing and annotation.</title>
        <authorList>
            <consortium name="The Broad Institute Genomics Platform"/>
            <consortium name="The Broad Institute Genome Sequencing Center for Infectious Disease"/>
            <person name="Wu L."/>
            <person name="Ma J."/>
        </authorList>
    </citation>
    <scope>NUCLEOTIDE SEQUENCE [LARGE SCALE GENOMIC DNA]</scope>
    <source>
        <strain evidence="11">KCTC 52165</strain>
    </source>
</reference>
<keyword evidence="5 8" id="KW-0812">Transmembrane</keyword>
<evidence type="ECO:0000256" key="6">
    <source>
        <dbReference type="ARBA" id="ARBA00022989"/>
    </source>
</evidence>
<dbReference type="PROSITE" id="PS50928">
    <property type="entry name" value="ABC_TM1"/>
    <property type="match status" value="1"/>
</dbReference>
<dbReference type="PANTHER" id="PTHR42929:SF1">
    <property type="entry name" value="INNER MEMBRANE ABC TRANSPORTER PERMEASE PROTEIN YDCU-RELATED"/>
    <property type="match status" value="1"/>
</dbReference>
<evidence type="ECO:0000259" key="9">
    <source>
        <dbReference type="PROSITE" id="PS50928"/>
    </source>
</evidence>
<evidence type="ECO:0000313" key="11">
    <source>
        <dbReference type="Proteomes" id="UP001595583"/>
    </source>
</evidence>
<comment type="similarity">
    <text evidence="2">Belongs to the binding-protein-dependent transport system permease family. CysTW subfamily.</text>
</comment>
<feature type="transmembrane region" description="Helical" evidence="8">
    <location>
        <begin position="163"/>
        <end position="184"/>
    </location>
</feature>
<dbReference type="EMBL" id="JBHRTK010000010">
    <property type="protein sequence ID" value="MFC3206405.1"/>
    <property type="molecule type" value="Genomic_DNA"/>
</dbReference>
<keyword evidence="3 8" id="KW-0813">Transport</keyword>
<evidence type="ECO:0000256" key="3">
    <source>
        <dbReference type="ARBA" id="ARBA00022448"/>
    </source>
</evidence>
<sequence>MMARDRLQLGLLLGPGLVFLAVFFLVPLGIMIVTSLLAPGLYGGVEWEFYPHSFGRILGFADPAFEEFDPVYLEIFFRSMKIAALTVVATLLVCYPAAFCIATMPPKWKGFCLFLIALPFFTSLIVRLFVWVLILRQAGPINGLLMATGLIDRPLEMIYSEGAIILGMVYIFIPFMFMPVYASVEKLDWTLVRASQDLGAGPVRTFLRVILPLTAPGIIGGSVIVFIPALGNFIVPAILGGAKVMMLGNLIEQQFLSARNWPFGSALAMMVLSIMLVAMMAFVFLSGRRNRAHGPAVAEGGAA</sequence>
<proteinExistence type="inferred from homology"/>
<keyword evidence="7 8" id="KW-0472">Membrane</keyword>
<accession>A0ABV7K8J2</accession>
<dbReference type="RefSeq" id="WP_378220216.1">
    <property type="nucleotide sequence ID" value="NZ_JBHRTK010000010.1"/>
</dbReference>
<comment type="subcellular location">
    <subcellularLocation>
        <location evidence="1 8">Cell membrane</location>
        <topology evidence="1 8">Multi-pass membrane protein</topology>
    </subcellularLocation>
</comment>
<dbReference type="SUPFAM" id="SSF161098">
    <property type="entry name" value="MetI-like"/>
    <property type="match status" value="1"/>
</dbReference>
<dbReference type="Gene3D" id="1.10.3720.10">
    <property type="entry name" value="MetI-like"/>
    <property type="match status" value="1"/>
</dbReference>
<feature type="transmembrane region" description="Helical" evidence="8">
    <location>
        <begin position="12"/>
        <end position="38"/>
    </location>
</feature>
<dbReference type="PANTHER" id="PTHR42929">
    <property type="entry name" value="INNER MEMBRANE ABC TRANSPORTER PERMEASE PROTEIN YDCU-RELATED-RELATED"/>
    <property type="match status" value="1"/>
</dbReference>
<comment type="caution">
    <text evidence="10">The sequence shown here is derived from an EMBL/GenBank/DDBJ whole genome shotgun (WGS) entry which is preliminary data.</text>
</comment>
<organism evidence="10 11">
    <name type="scientific">Aquamicrobium soli</name>
    <dbReference type="NCBI Taxonomy" id="1811518"/>
    <lineage>
        <taxon>Bacteria</taxon>
        <taxon>Pseudomonadati</taxon>
        <taxon>Pseudomonadota</taxon>
        <taxon>Alphaproteobacteria</taxon>
        <taxon>Hyphomicrobiales</taxon>
        <taxon>Phyllobacteriaceae</taxon>
        <taxon>Aquamicrobium</taxon>
    </lineage>
</organism>
<evidence type="ECO:0000256" key="5">
    <source>
        <dbReference type="ARBA" id="ARBA00022692"/>
    </source>
</evidence>
<evidence type="ECO:0000256" key="1">
    <source>
        <dbReference type="ARBA" id="ARBA00004651"/>
    </source>
</evidence>
<evidence type="ECO:0000256" key="8">
    <source>
        <dbReference type="RuleBase" id="RU363032"/>
    </source>
</evidence>
<dbReference type="Proteomes" id="UP001595583">
    <property type="component" value="Unassembled WGS sequence"/>
</dbReference>
<keyword evidence="4" id="KW-1003">Cell membrane</keyword>
<dbReference type="Pfam" id="PF00528">
    <property type="entry name" value="BPD_transp_1"/>
    <property type="match status" value="1"/>
</dbReference>
<keyword evidence="11" id="KW-1185">Reference proteome</keyword>
<protein>
    <submittedName>
        <fullName evidence="10">ABC transporter permease</fullName>
    </submittedName>
</protein>